<dbReference type="Proteomes" id="UP000677054">
    <property type="component" value="Unassembled WGS sequence"/>
</dbReference>
<accession>A0A7R9AE33</accession>
<feature type="compositionally biased region" description="Acidic residues" evidence="1">
    <location>
        <begin position="190"/>
        <end position="208"/>
    </location>
</feature>
<protein>
    <submittedName>
        <fullName evidence="2">Uncharacterized protein</fullName>
    </submittedName>
</protein>
<name>A0A7R9AE33_9CRUS</name>
<keyword evidence="3" id="KW-1185">Reference proteome</keyword>
<reference evidence="2" key="1">
    <citation type="submission" date="2020-11" db="EMBL/GenBank/DDBJ databases">
        <authorList>
            <person name="Tran Van P."/>
        </authorList>
    </citation>
    <scope>NUCLEOTIDE SEQUENCE</scope>
</reference>
<dbReference type="EMBL" id="CAJPEV010004538">
    <property type="protein sequence ID" value="CAG0901956.1"/>
    <property type="molecule type" value="Genomic_DNA"/>
</dbReference>
<feature type="compositionally biased region" description="Acidic residues" evidence="1">
    <location>
        <begin position="256"/>
        <end position="276"/>
    </location>
</feature>
<evidence type="ECO:0000313" key="3">
    <source>
        <dbReference type="Proteomes" id="UP000677054"/>
    </source>
</evidence>
<evidence type="ECO:0000313" key="2">
    <source>
        <dbReference type="EMBL" id="CAD7252535.1"/>
    </source>
</evidence>
<feature type="region of interest" description="Disordered" evidence="1">
    <location>
        <begin position="427"/>
        <end position="451"/>
    </location>
</feature>
<feature type="region of interest" description="Disordered" evidence="1">
    <location>
        <begin position="1"/>
        <end position="352"/>
    </location>
</feature>
<feature type="compositionally biased region" description="Acidic residues" evidence="1">
    <location>
        <begin position="432"/>
        <end position="441"/>
    </location>
</feature>
<gene>
    <name evidence="2" type="ORF">DSTB1V02_LOCUS12293</name>
</gene>
<feature type="compositionally biased region" description="Acidic residues" evidence="1">
    <location>
        <begin position="48"/>
        <end position="66"/>
    </location>
</feature>
<dbReference type="EMBL" id="LR904055">
    <property type="protein sequence ID" value="CAD7252535.1"/>
    <property type="molecule type" value="Genomic_DNA"/>
</dbReference>
<proteinExistence type="predicted"/>
<feature type="compositionally biased region" description="Basic and acidic residues" evidence="1">
    <location>
        <begin position="322"/>
        <end position="334"/>
    </location>
</feature>
<sequence>MFRTVERRVTSKPGVSKNQGKAKQELQGKINVKDKKKNMARSEFISHEDEEEEEEESGEEEEEEQETQQKRKEREKVCLKKLVTSKPGVSKKQGKANQELQGKINVRDKKKNMARSEFISHEDEEEEEEESGEEEEEEQETQQKRRQREKVTSKPGVSKKQGKAKQELQGKINVKGKKKNMARSEFISHEDEEEEEEESGEEEEEEQETQQKRRQREKVTSKPGVSKNQGKAKQELQGKINVKDKKKNMARCEFISYEDEEEEEEESGEEEEEEQETQQKRRQREKVISKPGLRKKQGKAKQDSNWNVHGKDKKKNMARGEIISHEGEEQKEVSGDEQEEEEETEQERREREKERLKNRLIHELTLTQNLEVSRDCEIGHEINTDHNIQILQQYGIEKGNLELIKKLVQLDVAPDFCEEYNIKKCCSRGDESTQETDSEGLEELHKQEMQQ</sequence>
<feature type="compositionally biased region" description="Acidic residues" evidence="1">
    <location>
        <begin position="335"/>
        <end position="345"/>
    </location>
</feature>
<evidence type="ECO:0000256" key="1">
    <source>
        <dbReference type="SAM" id="MobiDB-lite"/>
    </source>
</evidence>
<feature type="compositionally biased region" description="Basic and acidic residues" evidence="1">
    <location>
        <begin position="67"/>
        <end position="78"/>
    </location>
</feature>
<feature type="compositionally biased region" description="Acidic residues" evidence="1">
    <location>
        <begin position="122"/>
        <end position="140"/>
    </location>
</feature>
<organism evidence="2">
    <name type="scientific">Darwinula stevensoni</name>
    <dbReference type="NCBI Taxonomy" id="69355"/>
    <lineage>
        <taxon>Eukaryota</taxon>
        <taxon>Metazoa</taxon>
        <taxon>Ecdysozoa</taxon>
        <taxon>Arthropoda</taxon>
        <taxon>Crustacea</taxon>
        <taxon>Oligostraca</taxon>
        <taxon>Ostracoda</taxon>
        <taxon>Podocopa</taxon>
        <taxon>Podocopida</taxon>
        <taxon>Darwinulocopina</taxon>
        <taxon>Darwinuloidea</taxon>
        <taxon>Darwinulidae</taxon>
        <taxon>Darwinula</taxon>
    </lineage>
</organism>
<feature type="compositionally biased region" description="Basic and acidic residues" evidence="1">
    <location>
        <begin position="442"/>
        <end position="451"/>
    </location>
</feature>
<dbReference type="AlphaFoldDB" id="A0A7R9AE33"/>